<comment type="cofactor">
    <cofactor evidence="1">
        <name>a divalent metal cation</name>
        <dbReference type="ChEBI" id="CHEBI:60240"/>
    </cofactor>
</comment>
<dbReference type="RefSeq" id="XP_017892926.2">
    <property type="nucleotide sequence ID" value="XM_018037437.2"/>
</dbReference>
<organism evidence="3 4">
    <name type="scientific">Ceratina calcarata</name>
    <dbReference type="NCBI Taxonomy" id="156304"/>
    <lineage>
        <taxon>Eukaryota</taxon>
        <taxon>Metazoa</taxon>
        <taxon>Ecdysozoa</taxon>
        <taxon>Arthropoda</taxon>
        <taxon>Hexapoda</taxon>
        <taxon>Insecta</taxon>
        <taxon>Pterygota</taxon>
        <taxon>Neoptera</taxon>
        <taxon>Endopterygota</taxon>
        <taxon>Hymenoptera</taxon>
        <taxon>Apocrita</taxon>
        <taxon>Aculeata</taxon>
        <taxon>Apoidea</taxon>
        <taxon>Anthophila</taxon>
        <taxon>Apidae</taxon>
        <taxon>Ceratina</taxon>
        <taxon>Zadontomerus</taxon>
    </lineage>
</organism>
<dbReference type="GeneID" id="108632706"/>
<dbReference type="SUPFAM" id="SSF52972">
    <property type="entry name" value="ITPase-like"/>
    <property type="match status" value="1"/>
</dbReference>
<evidence type="ECO:0000313" key="4">
    <source>
        <dbReference type="RefSeq" id="XP_017892926.2"/>
    </source>
</evidence>
<sequence length="236" mass="26917">MAVESRRERLGDSERKIYSYSNYIRSRIYVMLEPTMQTLATTRIVLASGSPRRLEILKKLGLNIEVVPSLYDENLDRSLYKNSGEYVQDIAKYKVQEVYDRLSKEDTARPNLIIGADTMVTMGNIIYGKPKNESHAFEMLSSLANREHIVYTGVCLKTPNKEVNFYELTKVKFGDISEEQIWTYIKTKEPLDKAGGYGAQGLGGCLIERIDGDFYTVMGMPLYKTVKKLNEMFGSD</sequence>
<dbReference type="Gene3D" id="3.90.950.10">
    <property type="match status" value="1"/>
</dbReference>
<dbReference type="Proteomes" id="UP000694925">
    <property type="component" value="Unplaced"/>
</dbReference>
<name>A0AAJ7NFL7_9HYME</name>
<dbReference type="PANTHER" id="PTHR43213:SF5">
    <property type="entry name" value="BIFUNCTIONAL DTTP_UTP PYROPHOSPHATASE_METHYLTRANSFERASE PROTEIN-RELATED"/>
    <property type="match status" value="1"/>
</dbReference>
<protein>
    <submittedName>
        <fullName evidence="4">Uncharacterized protein LOC108632706 isoform X1</fullName>
    </submittedName>
</protein>
<dbReference type="NCBIfam" id="TIGR00172">
    <property type="entry name" value="maf"/>
    <property type="match status" value="1"/>
</dbReference>
<gene>
    <name evidence="4" type="primary">LOC108632706</name>
</gene>
<dbReference type="AlphaFoldDB" id="A0AAJ7NFL7"/>
<accession>A0AAJ7NFL7</accession>
<reference evidence="4" key="1">
    <citation type="submission" date="2025-08" db="UniProtKB">
        <authorList>
            <consortium name="RefSeq"/>
        </authorList>
    </citation>
    <scope>IDENTIFICATION</scope>
    <source>
        <tissue evidence="4">Whole body</tissue>
    </source>
</reference>
<dbReference type="InterPro" id="IPR029001">
    <property type="entry name" value="ITPase-like_fam"/>
</dbReference>
<evidence type="ECO:0000256" key="2">
    <source>
        <dbReference type="ARBA" id="ARBA00022801"/>
    </source>
</evidence>
<keyword evidence="3" id="KW-1185">Reference proteome</keyword>
<dbReference type="Pfam" id="PF02545">
    <property type="entry name" value="Maf"/>
    <property type="match status" value="1"/>
</dbReference>
<proteinExistence type="inferred from homology"/>
<dbReference type="CDD" id="cd00555">
    <property type="entry name" value="Maf"/>
    <property type="match status" value="1"/>
</dbReference>
<dbReference type="PIRSF" id="PIRSF006305">
    <property type="entry name" value="Maf"/>
    <property type="match status" value="1"/>
</dbReference>
<dbReference type="InterPro" id="IPR003697">
    <property type="entry name" value="Maf-like"/>
</dbReference>
<evidence type="ECO:0000256" key="1">
    <source>
        <dbReference type="ARBA" id="ARBA00001968"/>
    </source>
</evidence>
<evidence type="ECO:0000313" key="3">
    <source>
        <dbReference type="Proteomes" id="UP000694925"/>
    </source>
</evidence>
<dbReference type="GO" id="GO:0047429">
    <property type="term" value="F:nucleoside triphosphate diphosphatase activity"/>
    <property type="evidence" value="ECO:0007669"/>
    <property type="project" value="InterPro"/>
</dbReference>
<keyword evidence="2" id="KW-0378">Hydrolase</keyword>
<dbReference type="KEGG" id="ccal:108632706"/>
<dbReference type="HAMAP" id="MF_00528">
    <property type="entry name" value="Maf"/>
    <property type="match status" value="1"/>
</dbReference>
<dbReference type="PANTHER" id="PTHR43213">
    <property type="entry name" value="BIFUNCTIONAL DTTP/UTP PYROPHOSPHATASE/METHYLTRANSFERASE PROTEIN-RELATED"/>
    <property type="match status" value="1"/>
</dbReference>